<feature type="transmembrane region" description="Helical" evidence="1">
    <location>
        <begin position="139"/>
        <end position="161"/>
    </location>
</feature>
<organism evidence="2">
    <name type="scientific">Lygus hesperus</name>
    <name type="common">Western plant bug</name>
    <dbReference type="NCBI Taxonomy" id="30085"/>
    <lineage>
        <taxon>Eukaryota</taxon>
        <taxon>Metazoa</taxon>
        <taxon>Ecdysozoa</taxon>
        <taxon>Arthropoda</taxon>
        <taxon>Hexapoda</taxon>
        <taxon>Insecta</taxon>
        <taxon>Pterygota</taxon>
        <taxon>Neoptera</taxon>
        <taxon>Paraneoptera</taxon>
        <taxon>Hemiptera</taxon>
        <taxon>Heteroptera</taxon>
        <taxon>Panheteroptera</taxon>
        <taxon>Cimicomorpha</taxon>
        <taxon>Miridae</taxon>
        <taxon>Mirini</taxon>
        <taxon>Lygus</taxon>
    </lineage>
</organism>
<accession>A0A0K8SP45</accession>
<evidence type="ECO:0000256" key="1">
    <source>
        <dbReference type="SAM" id="Phobius"/>
    </source>
</evidence>
<feature type="transmembrane region" description="Helical" evidence="1">
    <location>
        <begin position="37"/>
        <end position="62"/>
    </location>
</feature>
<dbReference type="EMBL" id="GBRD01011234">
    <property type="protein sequence ID" value="JAG54590.1"/>
    <property type="molecule type" value="Transcribed_RNA"/>
</dbReference>
<dbReference type="AlphaFoldDB" id="A0A0K8SP45"/>
<evidence type="ECO:0000313" key="2">
    <source>
        <dbReference type="EMBL" id="JAG54590.1"/>
    </source>
</evidence>
<proteinExistence type="predicted"/>
<name>A0A0K8SP45_LYGHE</name>
<protein>
    <submittedName>
        <fullName evidence="2">Uncharacterized protein</fullName>
    </submittedName>
</protein>
<keyword evidence="1" id="KW-1133">Transmembrane helix</keyword>
<keyword evidence="1" id="KW-0472">Membrane</keyword>
<sequence>MYKTVRQGEASLQYRILPQEDVGGRIARAKRLRRSRIACVLIASLVVGCLTVTAAVIIPILLTTNIVALPAKFQTFALSTKHGKYNLQGAQYIAILPVKEAHFKEIKVFQAEHRNQTEKTRALFFKEDWPSLPAWKAIGVGRLAIVGGILALILLILVIILKRRSRNTMDQELGWDLQGAGLLSEAEDD</sequence>
<keyword evidence="1" id="KW-0812">Transmembrane</keyword>
<reference evidence="2" key="1">
    <citation type="submission" date="2014-09" db="EMBL/GenBank/DDBJ databases">
        <authorList>
            <person name="Magalhaes I.L.F."/>
            <person name="Oliveira U."/>
            <person name="Santos F.R."/>
            <person name="Vidigal T.H.D.A."/>
            <person name="Brescovit A.D."/>
            <person name="Santos A.J."/>
        </authorList>
    </citation>
    <scope>NUCLEOTIDE SEQUENCE</scope>
</reference>